<comment type="caution">
    <text evidence="1">The sequence shown here is derived from an EMBL/GenBank/DDBJ whole genome shotgun (WGS) entry which is preliminary data.</text>
</comment>
<dbReference type="Proteomes" id="UP000823775">
    <property type="component" value="Unassembled WGS sequence"/>
</dbReference>
<sequence length="216" mass="24684">MGSTSANVMEEWERKSKMRDRQIAAIMKLLEMLTRKEMDTKTRSVNAIGMVDQVEQFENEVYFLNHEKEYVLANQSMGSHLHHQEEIQGSLGQGQGNEVESYAISIKQLEEGMSHLASQMEPRVRVDMERPLGGTITSRPEGVRCCGDNITQGCKTLETREERVDEENMEKCCAHRCSVLLGRSSTKFKFHPRPSVCSFIVTVLDLRPVDFMHTTR</sequence>
<gene>
    <name evidence="1" type="ORF">HAX54_015374</name>
</gene>
<name>A0ABS8RZC0_DATST</name>
<protein>
    <submittedName>
        <fullName evidence="1">Uncharacterized protein</fullName>
    </submittedName>
</protein>
<evidence type="ECO:0000313" key="2">
    <source>
        <dbReference type="Proteomes" id="UP000823775"/>
    </source>
</evidence>
<reference evidence="1 2" key="1">
    <citation type="journal article" date="2021" name="BMC Genomics">
        <title>Datura genome reveals duplications of psychoactive alkaloid biosynthetic genes and high mutation rate following tissue culture.</title>
        <authorList>
            <person name="Rajewski A."/>
            <person name="Carter-House D."/>
            <person name="Stajich J."/>
            <person name="Litt A."/>
        </authorList>
    </citation>
    <scope>NUCLEOTIDE SEQUENCE [LARGE SCALE GENOMIC DNA]</scope>
    <source>
        <strain evidence="1">AR-01</strain>
    </source>
</reference>
<keyword evidence="2" id="KW-1185">Reference proteome</keyword>
<proteinExistence type="predicted"/>
<dbReference type="EMBL" id="JACEIK010000198">
    <property type="protein sequence ID" value="MCD7452185.1"/>
    <property type="molecule type" value="Genomic_DNA"/>
</dbReference>
<accession>A0ABS8RZC0</accession>
<organism evidence="1 2">
    <name type="scientific">Datura stramonium</name>
    <name type="common">Jimsonweed</name>
    <name type="synonym">Common thornapple</name>
    <dbReference type="NCBI Taxonomy" id="4076"/>
    <lineage>
        <taxon>Eukaryota</taxon>
        <taxon>Viridiplantae</taxon>
        <taxon>Streptophyta</taxon>
        <taxon>Embryophyta</taxon>
        <taxon>Tracheophyta</taxon>
        <taxon>Spermatophyta</taxon>
        <taxon>Magnoliopsida</taxon>
        <taxon>eudicotyledons</taxon>
        <taxon>Gunneridae</taxon>
        <taxon>Pentapetalae</taxon>
        <taxon>asterids</taxon>
        <taxon>lamiids</taxon>
        <taxon>Solanales</taxon>
        <taxon>Solanaceae</taxon>
        <taxon>Solanoideae</taxon>
        <taxon>Datureae</taxon>
        <taxon>Datura</taxon>
    </lineage>
</organism>
<evidence type="ECO:0000313" key="1">
    <source>
        <dbReference type="EMBL" id="MCD7452185.1"/>
    </source>
</evidence>